<evidence type="ECO:0000313" key="2">
    <source>
        <dbReference type="EMBL" id="AXB47492.1"/>
    </source>
</evidence>
<dbReference type="KEGG" id="aab:A4R43_37725"/>
<dbReference type="Proteomes" id="UP000250434">
    <property type="component" value="Chromosome"/>
</dbReference>
<organism evidence="2 3">
    <name type="scientific">Amycolatopsis albispora</name>
    <dbReference type="NCBI Taxonomy" id="1804986"/>
    <lineage>
        <taxon>Bacteria</taxon>
        <taxon>Bacillati</taxon>
        <taxon>Actinomycetota</taxon>
        <taxon>Actinomycetes</taxon>
        <taxon>Pseudonocardiales</taxon>
        <taxon>Pseudonocardiaceae</taxon>
        <taxon>Amycolatopsis</taxon>
    </lineage>
</organism>
<feature type="transmembrane region" description="Helical" evidence="1">
    <location>
        <begin position="79"/>
        <end position="100"/>
    </location>
</feature>
<proteinExistence type="predicted"/>
<gene>
    <name evidence="2" type="ORF">A4R43_37725</name>
</gene>
<keyword evidence="1" id="KW-0812">Transmembrane</keyword>
<protein>
    <submittedName>
        <fullName evidence="2">Uncharacterized protein</fullName>
    </submittedName>
</protein>
<accession>A0A344LHG8</accession>
<evidence type="ECO:0000313" key="3">
    <source>
        <dbReference type="Proteomes" id="UP000250434"/>
    </source>
</evidence>
<feature type="transmembrane region" description="Helical" evidence="1">
    <location>
        <begin position="112"/>
        <end position="132"/>
    </location>
</feature>
<keyword evidence="1" id="KW-1133">Transmembrane helix</keyword>
<feature type="transmembrane region" description="Helical" evidence="1">
    <location>
        <begin position="44"/>
        <end position="67"/>
    </location>
</feature>
<dbReference type="EMBL" id="CP015163">
    <property type="protein sequence ID" value="AXB47492.1"/>
    <property type="molecule type" value="Genomic_DNA"/>
</dbReference>
<reference evidence="2 3" key="1">
    <citation type="submission" date="2016-04" db="EMBL/GenBank/DDBJ databases">
        <title>Complete genome sequence and analysis of deep-sea sediment isolate, Amycolatopsis sp. WP1.</title>
        <authorList>
            <person name="Wang H."/>
            <person name="Chen S."/>
            <person name="Wu Q."/>
        </authorList>
    </citation>
    <scope>NUCLEOTIDE SEQUENCE [LARGE SCALE GENOMIC DNA]</scope>
    <source>
        <strain evidence="2 3">WP1</strain>
    </source>
</reference>
<evidence type="ECO:0000256" key="1">
    <source>
        <dbReference type="SAM" id="Phobius"/>
    </source>
</evidence>
<keyword evidence="3" id="KW-1185">Reference proteome</keyword>
<name>A0A344LHG8_9PSEU</name>
<sequence>MLRVGDKWAERREARRRQGEAELADLRGQVVLGPERPKSLRLAFVLWMVIGVPLVIGLVGIVIVAAAVNLRAGYRGARVWLTAFGVLAVFQLVGVVWVALDLMSSNKLVYPQFVPIALIFPIVALVATVSMWQRDTTEYMRQLREISSGQRLP</sequence>
<keyword evidence="1" id="KW-0472">Membrane</keyword>
<dbReference type="AlphaFoldDB" id="A0A344LHG8"/>